<accession>A0A0H3ZRJ7</accession>
<name>A0A0H3ZRJ7_VIBSP</name>
<reference evidence="1" key="1">
    <citation type="journal article" date="2015" name="MBio">
        <title>Eco-Evolutionary Dynamics of Episomes among Ecologically Cohesive Bacterial Populations.</title>
        <authorList>
            <person name="Xue H."/>
            <person name="Cordero O.X."/>
            <person name="Camas F.M."/>
            <person name="Trimble W."/>
            <person name="Meyer F."/>
            <person name="Guglielmini J."/>
            <person name="Rocha E.P."/>
            <person name="Polz M.F."/>
        </authorList>
    </citation>
    <scope>NUCLEOTIDE SEQUENCE</scope>
    <source>
        <strain evidence="1">1F_283</strain>
    </source>
</reference>
<protein>
    <submittedName>
        <fullName evidence="1">Uncharacterized protein</fullName>
    </submittedName>
</protein>
<evidence type="ECO:0000313" key="1">
    <source>
        <dbReference type="EMBL" id="AKN39018.1"/>
    </source>
</evidence>
<proteinExistence type="predicted"/>
<organism evidence="1">
    <name type="scientific">Vibrio splendidus</name>
    <dbReference type="NCBI Taxonomy" id="29497"/>
    <lineage>
        <taxon>Bacteria</taxon>
        <taxon>Pseudomonadati</taxon>
        <taxon>Pseudomonadota</taxon>
        <taxon>Gammaproteobacteria</taxon>
        <taxon>Vibrionales</taxon>
        <taxon>Vibrionaceae</taxon>
        <taxon>Vibrio</taxon>
    </lineage>
</organism>
<dbReference type="AlphaFoldDB" id="A0A0H3ZRJ7"/>
<sequence>MRTDALRLSDWQNLYMQACSSSHQSQLITLSDNVAIYA</sequence>
<dbReference type="EMBL" id="KP795629">
    <property type="protein sequence ID" value="AKN39018.1"/>
    <property type="molecule type" value="Genomic_DNA"/>
</dbReference>